<keyword evidence="1" id="KW-0472">Membrane</keyword>
<accession>A0A1Q8CM49</accession>
<keyword evidence="1" id="KW-0812">Transmembrane</keyword>
<evidence type="ECO:0000313" key="3">
    <source>
        <dbReference type="Proteomes" id="UP000185596"/>
    </source>
</evidence>
<dbReference type="OrthoDB" id="3297477at2"/>
<dbReference type="AlphaFoldDB" id="A0A1Q8CM49"/>
<reference evidence="2 3" key="1">
    <citation type="submission" date="2016-12" db="EMBL/GenBank/DDBJ databases">
        <title>The draft genome sequence of Actinophytocola sp. 11-183.</title>
        <authorList>
            <person name="Wang W."/>
            <person name="Yuan L."/>
        </authorList>
    </citation>
    <scope>NUCLEOTIDE SEQUENCE [LARGE SCALE GENOMIC DNA]</scope>
    <source>
        <strain evidence="2 3">11-183</strain>
    </source>
</reference>
<feature type="transmembrane region" description="Helical" evidence="1">
    <location>
        <begin position="20"/>
        <end position="43"/>
    </location>
</feature>
<evidence type="ECO:0000256" key="1">
    <source>
        <dbReference type="SAM" id="Phobius"/>
    </source>
</evidence>
<feature type="transmembrane region" description="Helical" evidence="1">
    <location>
        <begin position="102"/>
        <end position="125"/>
    </location>
</feature>
<name>A0A1Q8CM49_9PSEU</name>
<evidence type="ECO:0008006" key="4">
    <source>
        <dbReference type="Google" id="ProtNLM"/>
    </source>
</evidence>
<evidence type="ECO:0000313" key="2">
    <source>
        <dbReference type="EMBL" id="OLF15426.1"/>
    </source>
</evidence>
<dbReference type="Proteomes" id="UP000185596">
    <property type="component" value="Unassembled WGS sequence"/>
</dbReference>
<feature type="transmembrane region" description="Helical" evidence="1">
    <location>
        <begin position="229"/>
        <end position="250"/>
    </location>
</feature>
<dbReference type="RefSeq" id="WP_075127606.1">
    <property type="nucleotide sequence ID" value="NZ_MSIE01000041.1"/>
</dbReference>
<dbReference type="EMBL" id="MSIE01000041">
    <property type="protein sequence ID" value="OLF15426.1"/>
    <property type="molecule type" value="Genomic_DNA"/>
</dbReference>
<gene>
    <name evidence="2" type="ORF">BU204_21945</name>
</gene>
<comment type="caution">
    <text evidence="2">The sequence shown here is derived from an EMBL/GenBank/DDBJ whole genome shotgun (WGS) entry which is preliminary data.</text>
</comment>
<sequence length="254" mass="25938">MSEYRLSFGSVLRFEWTKLLSLRSSWVVLGGVPILFVGLSAVIGLNNRGRVDPPTVSEAVGGGFLAFALAIGVFGVLAMSGEYHSGLVRATLVAVPRRLPVLWAKAVVLVTVTAPTMLAAQLGSFLANQAFVGSSARVSLGDPGVLRALVGAAGATVAAGLLGLAIGTVVRGTAAAIVTFVVGLVLVPQVLLGVLPASVQDDALPFLPTFALQSLFDLSGTSPVLDPDAGAGVVAAWVVLLLAGGAWSLWRRDA</sequence>
<keyword evidence="1" id="KW-1133">Transmembrane helix</keyword>
<feature type="transmembrane region" description="Helical" evidence="1">
    <location>
        <begin position="63"/>
        <end position="81"/>
    </location>
</feature>
<feature type="transmembrane region" description="Helical" evidence="1">
    <location>
        <begin position="174"/>
        <end position="195"/>
    </location>
</feature>
<keyword evidence="3" id="KW-1185">Reference proteome</keyword>
<dbReference type="STRING" id="1912961.BU204_21945"/>
<protein>
    <recommendedName>
        <fullName evidence="4">ABC transporter permease</fullName>
    </recommendedName>
</protein>
<proteinExistence type="predicted"/>
<feature type="transmembrane region" description="Helical" evidence="1">
    <location>
        <begin position="145"/>
        <end position="167"/>
    </location>
</feature>
<organism evidence="2 3">
    <name type="scientific">Actinophytocola xanthii</name>
    <dbReference type="NCBI Taxonomy" id="1912961"/>
    <lineage>
        <taxon>Bacteria</taxon>
        <taxon>Bacillati</taxon>
        <taxon>Actinomycetota</taxon>
        <taxon>Actinomycetes</taxon>
        <taxon>Pseudonocardiales</taxon>
        <taxon>Pseudonocardiaceae</taxon>
    </lineage>
</organism>